<evidence type="ECO:0008006" key="3">
    <source>
        <dbReference type="Google" id="ProtNLM"/>
    </source>
</evidence>
<protein>
    <recommendedName>
        <fullName evidence="3">WXG100 family type VII secretion target</fullName>
    </recommendedName>
</protein>
<sequence>MADLVVRADLADLVRELDMLVGEFKGALDLENDTARAWGQHHANLTMGDFADNWTANRDVLVTDMEKLRDAARAADEKWAEIDQSLTDSLEVEK</sequence>
<reference evidence="1 2" key="1">
    <citation type="submission" date="2021-05" db="EMBL/GenBank/DDBJ databases">
        <title>Novel species in genus Cellulomonas.</title>
        <authorList>
            <person name="Zhang G."/>
        </authorList>
    </citation>
    <scope>NUCLEOTIDE SEQUENCE [LARGE SCALE GENOMIC DNA]</scope>
    <source>
        <strain evidence="2">zg-ZUI157</strain>
    </source>
</reference>
<gene>
    <name evidence="1" type="ORF">KKR89_16810</name>
</gene>
<dbReference type="Proteomes" id="UP000679335">
    <property type="component" value="Chromosome"/>
</dbReference>
<dbReference type="RefSeq" id="WP_208196471.1">
    <property type="nucleotide sequence ID" value="NZ_CP076023.1"/>
</dbReference>
<evidence type="ECO:0000313" key="1">
    <source>
        <dbReference type="EMBL" id="QWC15893.1"/>
    </source>
</evidence>
<evidence type="ECO:0000313" key="2">
    <source>
        <dbReference type="Proteomes" id="UP000679335"/>
    </source>
</evidence>
<proteinExistence type="predicted"/>
<keyword evidence="2" id="KW-1185">Reference proteome</keyword>
<organism evidence="1 2">
    <name type="scientific">Cellulomonas dongxiuzhuiae</name>
    <dbReference type="NCBI Taxonomy" id="2819979"/>
    <lineage>
        <taxon>Bacteria</taxon>
        <taxon>Bacillati</taxon>
        <taxon>Actinomycetota</taxon>
        <taxon>Actinomycetes</taxon>
        <taxon>Micrococcales</taxon>
        <taxon>Cellulomonadaceae</taxon>
        <taxon>Cellulomonas</taxon>
    </lineage>
</organism>
<name>A0ABX8GI73_9CELL</name>
<dbReference type="EMBL" id="CP076023">
    <property type="protein sequence ID" value="QWC15893.1"/>
    <property type="molecule type" value="Genomic_DNA"/>
</dbReference>
<accession>A0ABX8GI73</accession>